<evidence type="ECO:0000259" key="2">
    <source>
        <dbReference type="Pfam" id="PF14380"/>
    </source>
</evidence>
<protein>
    <recommendedName>
        <fullName evidence="2">Wall-associated receptor kinase C-terminal domain-containing protein</fullName>
    </recommendedName>
</protein>
<dbReference type="Proteomes" id="UP000593564">
    <property type="component" value="Unassembled WGS sequence"/>
</dbReference>
<dbReference type="InterPro" id="IPR032872">
    <property type="entry name" value="WAK_assoc_C"/>
</dbReference>
<feature type="domain" description="Wall-associated receptor kinase C-terminal" evidence="2">
    <location>
        <begin position="68"/>
        <end position="162"/>
    </location>
</feature>
<sequence length="180" mass="20577">MTIARADLWDNLCPKELSETTLNFTLFDYAPYPHVLNLTLFHDCLPDLASYDQMQERSHFQCPEVAGSQSSSNISFFVEDPYPYDWSIPKCKSRIKVPVFQEALYAFWGDKHMTVEELVKQGFEADYHEMDKFHACDLCNASGGECGTDTTTNQAICFCHDGLQPQKCQGVHLLLPYFLI</sequence>
<dbReference type="EMBL" id="JACBKZ010000014">
    <property type="protein sequence ID" value="KAF5934509.1"/>
    <property type="molecule type" value="Genomic_DNA"/>
</dbReference>
<name>A0A7J7G1H1_CAMSI</name>
<keyword evidence="4" id="KW-1185">Reference proteome</keyword>
<dbReference type="PANTHER" id="PTHR33138:SF72">
    <property type="entry name" value="WALL-ASSOCIATED RECEPTOR KINASE CARBOXY-TERMINAL PROTEIN"/>
    <property type="match status" value="1"/>
</dbReference>
<dbReference type="AlphaFoldDB" id="A0A7J7G1H1"/>
<evidence type="ECO:0000256" key="1">
    <source>
        <dbReference type="ARBA" id="ARBA00023180"/>
    </source>
</evidence>
<dbReference type="PANTHER" id="PTHR33138">
    <property type="entry name" value="OS01G0690200 PROTEIN"/>
    <property type="match status" value="1"/>
</dbReference>
<comment type="caution">
    <text evidence="3">The sequence shown here is derived from an EMBL/GenBank/DDBJ whole genome shotgun (WGS) entry which is preliminary data.</text>
</comment>
<gene>
    <name evidence="3" type="ORF">HYC85_030680</name>
</gene>
<accession>A0A7J7G1H1</accession>
<reference evidence="3 4" key="2">
    <citation type="submission" date="2020-07" db="EMBL/GenBank/DDBJ databases">
        <title>Genome assembly of wild tea tree DASZ reveals pedigree and selection history of tea varieties.</title>
        <authorList>
            <person name="Zhang W."/>
        </authorList>
    </citation>
    <scope>NUCLEOTIDE SEQUENCE [LARGE SCALE GENOMIC DNA]</scope>
    <source>
        <strain evidence="4">cv. G240</strain>
        <tissue evidence="3">Leaf</tissue>
    </source>
</reference>
<dbReference type="Pfam" id="PF14380">
    <property type="entry name" value="WAK_assoc"/>
    <property type="match status" value="1"/>
</dbReference>
<reference evidence="4" key="1">
    <citation type="journal article" date="2020" name="Nat. Commun.">
        <title>Genome assembly of wild tea tree DASZ reveals pedigree and selection history of tea varieties.</title>
        <authorList>
            <person name="Zhang W."/>
            <person name="Zhang Y."/>
            <person name="Qiu H."/>
            <person name="Guo Y."/>
            <person name="Wan H."/>
            <person name="Zhang X."/>
            <person name="Scossa F."/>
            <person name="Alseekh S."/>
            <person name="Zhang Q."/>
            <person name="Wang P."/>
            <person name="Xu L."/>
            <person name="Schmidt M.H."/>
            <person name="Jia X."/>
            <person name="Li D."/>
            <person name="Zhu A."/>
            <person name="Guo F."/>
            <person name="Chen W."/>
            <person name="Ni D."/>
            <person name="Usadel B."/>
            <person name="Fernie A.R."/>
            <person name="Wen W."/>
        </authorList>
    </citation>
    <scope>NUCLEOTIDE SEQUENCE [LARGE SCALE GENOMIC DNA]</scope>
    <source>
        <strain evidence="4">cv. G240</strain>
    </source>
</reference>
<proteinExistence type="predicted"/>
<organism evidence="3 4">
    <name type="scientific">Camellia sinensis</name>
    <name type="common">Tea plant</name>
    <name type="synonym">Thea sinensis</name>
    <dbReference type="NCBI Taxonomy" id="4442"/>
    <lineage>
        <taxon>Eukaryota</taxon>
        <taxon>Viridiplantae</taxon>
        <taxon>Streptophyta</taxon>
        <taxon>Embryophyta</taxon>
        <taxon>Tracheophyta</taxon>
        <taxon>Spermatophyta</taxon>
        <taxon>Magnoliopsida</taxon>
        <taxon>eudicotyledons</taxon>
        <taxon>Gunneridae</taxon>
        <taxon>Pentapetalae</taxon>
        <taxon>asterids</taxon>
        <taxon>Ericales</taxon>
        <taxon>Theaceae</taxon>
        <taxon>Camellia</taxon>
    </lineage>
</organism>
<evidence type="ECO:0000313" key="4">
    <source>
        <dbReference type="Proteomes" id="UP000593564"/>
    </source>
</evidence>
<evidence type="ECO:0000313" key="3">
    <source>
        <dbReference type="EMBL" id="KAF5934509.1"/>
    </source>
</evidence>
<keyword evidence="1" id="KW-0325">Glycoprotein</keyword>